<dbReference type="InterPro" id="IPR049398">
    <property type="entry name" value="ETF-QO/FixC_UQ-bd"/>
</dbReference>
<dbReference type="Pfam" id="PF05187">
    <property type="entry name" value="Fer4_ETF_QO"/>
    <property type="match status" value="1"/>
</dbReference>
<dbReference type="InterPro" id="IPR036188">
    <property type="entry name" value="FAD/NAD-bd_sf"/>
</dbReference>
<evidence type="ECO:0000256" key="6">
    <source>
        <dbReference type="ARBA" id="ARBA00022723"/>
    </source>
</evidence>
<dbReference type="Gene3D" id="3.30.9.90">
    <property type="match status" value="1"/>
</dbReference>
<dbReference type="Gene3D" id="3.50.50.60">
    <property type="entry name" value="FAD/NAD(P)-binding domain"/>
    <property type="match status" value="1"/>
</dbReference>
<dbReference type="Pfam" id="PF00890">
    <property type="entry name" value="FAD_binding_2"/>
    <property type="match status" value="1"/>
</dbReference>
<evidence type="ECO:0000313" key="19">
    <source>
        <dbReference type="Proteomes" id="UP000199527"/>
    </source>
</evidence>
<keyword evidence="8 14" id="KW-0249">Electron transport</keyword>
<evidence type="ECO:0000259" key="17">
    <source>
        <dbReference type="Pfam" id="PF21162"/>
    </source>
</evidence>
<evidence type="ECO:0000256" key="5">
    <source>
        <dbReference type="ARBA" id="ARBA00022630"/>
    </source>
</evidence>
<evidence type="ECO:0000259" key="16">
    <source>
        <dbReference type="Pfam" id="PF05187"/>
    </source>
</evidence>
<keyword evidence="5 14" id="KW-0285">Flavoprotein</keyword>
<keyword evidence="4" id="KW-0004">4Fe-4S</keyword>
<keyword evidence="3 14" id="KW-0813">Transport</keyword>
<evidence type="ECO:0000256" key="1">
    <source>
        <dbReference type="ARBA" id="ARBA00001974"/>
    </source>
</evidence>
<keyword evidence="10 14" id="KW-0408">Iron</keyword>
<dbReference type="Pfam" id="PF21162">
    <property type="entry name" value="ETFQO_UQ-bd"/>
    <property type="match status" value="1"/>
</dbReference>
<dbReference type="PANTHER" id="PTHR10617:SF107">
    <property type="entry name" value="ELECTRON TRANSFER FLAVOPROTEIN-UBIQUINONE OXIDOREDUCTASE, MITOCHONDRIAL"/>
    <property type="match status" value="1"/>
</dbReference>
<evidence type="ECO:0000256" key="11">
    <source>
        <dbReference type="ARBA" id="ARBA00023014"/>
    </source>
</evidence>
<evidence type="ECO:0000256" key="14">
    <source>
        <dbReference type="RuleBase" id="RU366068"/>
    </source>
</evidence>
<dbReference type="InterPro" id="IPR003953">
    <property type="entry name" value="FAD-dep_OxRdtase_2_FAD-bd"/>
</dbReference>
<keyword evidence="7 14" id="KW-0274">FAD</keyword>
<evidence type="ECO:0000256" key="12">
    <source>
        <dbReference type="ARBA" id="ARBA00023075"/>
    </source>
</evidence>
<evidence type="ECO:0000256" key="4">
    <source>
        <dbReference type="ARBA" id="ARBA00022485"/>
    </source>
</evidence>
<dbReference type="SUPFAM" id="SSF54862">
    <property type="entry name" value="4Fe-4S ferredoxins"/>
    <property type="match status" value="1"/>
</dbReference>
<reference evidence="19" key="1">
    <citation type="submission" date="2016-10" db="EMBL/GenBank/DDBJ databases">
        <authorList>
            <person name="Varghese N."/>
            <person name="Submissions S."/>
        </authorList>
    </citation>
    <scope>NUCLEOTIDE SEQUENCE [LARGE SCALE GENOMIC DNA]</scope>
    <source>
        <strain evidence="19">DSM 23317</strain>
    </source>
</reference>
<dbReference type="Gene3D" id="3.30.70.20">
    <property type="match status" value="1"/>
</dbReference>
<comment type="function">
    <text evidence="2 14">Accepts electrons from ETF and reduces ubiquinone.</text>
</comment>
<dbReference type="InterPro" id="IPR040156">
    <property type="entry name" value="ETF-QO"/>
</dbReference>
<evidence type="ECO:0000256" key="8">
    <source>
        <dbReference type="ARBA" id="ARBA00022982"/>
    </source>
</evidence>
<dbReference type="InterPro" id="IPR007859">
    <property type="entry name" value="ETF-QO/FixX_C"/>
</dbReference>
<feature type="domain" description="ETF-QO/FixX C-terminal" evidence="16">
    <location>
        <begin position="440"/>
        <end position="540"/>
    </location>
</feature>
<evidence type="ECO:0000256" key="7">
    <source>
        <dbReference type="ARBA" id="ARBA00022827"/>
    </source>
</evidence>
<comment type="catalytic activity">
    <reaction evidence="13 14">
        <text>a ubiquinone + reduced [electron-transfer flavoprotein] = a ubiquinol + oxidized [electron-transfer flavoprotein] + H(+)</text>
        <dbReference type="Rhea" id="RHEA:24052"/>
        <dbReference type="Rhea" id="RHEA-COMP:9565"/>
        <dbReference type="Rhea" id="RHEA-COMP:9566"/>
        <dbReference type="Rhea" id="RHEA-COMP:10685"/>
        <dbReference type="Rhea" id="RHEA-COMP:10686"/>
        <dbReference type="ChEBI" id="CHEBI:15378"/>
        <dbReference type="ChEBI" id="CHEBI:16389"/>
        <dbReference type="ChEBI" id="CHEBI:17976"/>
        <dbReference type="ChEBI" id="CHEBI:57692"/>
        <dbReference type="ChEBI" id="CHEBI:58307"/>
        <dbReference type="EC" id="1.5.5.1"/>
    </reaction>
</comment>
<dbReference type="SUPFAM" id="SSF54373">
    <property type="entry name" value="FAD-linked reductases, C-terminal domain"/>
    <property type="match status" value="1"/>
</dbReference>
<evidence type="ECO:0000256" key="3">
    <source>
        <dbReference type="ARBA" id="ARBA00022448"/>
    </source>
</evidence>
<comment type="cofactor">
    <cofactor evidence="1 14">
        <name>FAD</name>
        <dbReference type="ChEBI" id="CHEBI:57692"/>
    </cofactor>
</comment>
<dbReference type="Proteomes" id="UP000199527">
    <property type="component" value="Unassembled WGS sequence"/>
</dbReference>
<dbReference type="EMBL" id="FNEM01000001">
    <property type="protein sequence ID" value="SDI34190.1"/>
    <property type="molecule type" value="Genomic_DNA"/>
</dbReference>
<evidence type="ECO:0000256" key="9">
    <source>
        <dbReference type="ARBA" id="ARBA00023002"/>
    </source>
</evidence>
<feature type="domain" description="ETF-QO/FixC ubiquinone-binding" evidence="17">
    <location>
        <begin position="206"/>
        <end position="299"/>
    </location>
</feature>
<dbReference type="AlphaFoldDB" id="A0A1G8JUB2"/>
<keyword evidence="9 14" id="KW-0560">Oxidoreductase</keyword>
<proteinExistence type="predicted"/>
<evidence type="ECO:0000256" key="10">
    <source>
        <dbReference type="ARBA" id="ARBA00023004"/>
    </source>
</evidence>
<evidence type="ECO:0000256" key="2">
    <source>
        <dbReference type="ARBA" id="ARBA00002819"/>
    </source>
</evidence>
<keyword evidence="12 14" id="KW-0830">Ubiquinone</keyword>
<dbReference type="GO" id="GO:0046872">
    <property type="term" value="F:metal ion binding"/>
    <property type="evidence" value="ECO:0007669"/>
    <property type="project" value="UniProtKB-KW"/>
</dbReference>
<accession>A0A1G8JUB2</accession>
<feature type="domain" description="FAD-dependent oxidoreductase 2 FAD-binding" evidence="15">
    <location>
        <begin position="9"/>
        <end position="48"/>
    </location>
</feature>
<protein>
    <recommendedName>
        <fullName evidence="14">Electron transfer flavoprotein-ubiquinone oxidoreductase</fullName>
        <shortName evidence="14">ETF-QO</shortName>
        <ecNumber evidence="14">1.5.5.1</ecNumber>
    </recommendedName>
</protein>
<evidence type="ECO:0000256" key="13">
    <source>
        <dbReference type="ARBA" id="ARBA00052682"/>
    </source>
</evidence>
<keyword evidence="19" id="KW-1185">Reference proteome</keyword>
<name>A0A1G8JUB2_9GAMM</name>
<gene>
    <name evidence="18" type="ORF">SAMN04488540_101146</name>
</gene>
<keyword evidence="11 14" id="KW-0411">Iron-sulfur</keyword>
<evidence type="ECO:0000259" key="15">
    <source>
        <dbReference type="Pfam" id="PF00890"/>
    </source>
</evidence>
<dbReference type="OrthoDB" id="9766632at2"/>
<dbReference type="RefSeq" id="WP_090360279.1">
    <property type="nucleotide sequence ID" value="NZ_FNEM01000001.1"/>
</dbReference>
<dbReference type="SUPFAM" id="SSF51905">
    <property type="entry name" value="FAD/NAD(P)-binding domain"/>
    <property type="match status" value="1"/>
</dbReference>
<dbReference type="GO" id="GO:0004174">
    <property type="term" value="F:electron-transferring-flavoprotein dehydrogenase activity"/>
    <property type="evidence" value="ECO:0007669"/>
    <property type="project" value="UniProtKB-UniRule"/>
</dbReference>
<evidence type="ECO:0000313" key="18">
    <source>
        <dbReference type="EMBL" id="SDI34190.1"/>
    </source>
</evidence>
<dbReference type="FunFam" id="3.30.70.20:FF:000012">
    <property type="entry name" value="Electron transfer flavoprotein-ubiquinone oxidoreductase, mitochondrial"/>
    <property type="match status" value="1"/>
</dbReference>
<sequence>MERESMEFDVVVVGAGPAGLASAIRLKQLNADLNLCVVEKGAEVGAHILSGAVFEPRALDELLPDWQALGAPLNTPVTGDDIYLLKADSAKHFPNALVPKTMHNHGNYITSIGNLCRWLAEQAEALGVEIYPGFAASELIIEQGVVKGITTGDMGVGADGEHKDSYMPGMELRGKYTLLSEGCRGHLGKQVISQYRLSQGADPQHYGIGFKEIWKVPADQHRPGQVVHTAGWPLDGEGSGGGYLYHADNHEVWVGLIIDLNYSNPHLSPFDEFQRYKTHGVIAQHLQGGERVAYGARAITKGGLNALPKQHFPGGLLLGCDAGTLNFAKIKGTHTAMKSGMVAAEVLAGVLTDSHAGGDDLAQYAEAVQQSWLYDELYRARNFGPAMHKFGSLAGGAFNYLDQNWFGGKLPFTLHDTSDDYDGMQPLSQARVIEYPKPDGKLSFDRLSSVYLSNTFHEEDQPCHLKLADASIPIKVNLARYGEPAQRYCPAGVYEVVSEGGEDQFVINGQNCIHCKTCDIKDPSQNITWVVPEGGSGPNYPNM</sequence>
<dbReference type="GO" id="GO:0051539">
    <property type="term" value="F:4 iron, 4 sulfur cluster binding"/>
    <property type="evidence" value="ECO:0007669"/>
    <property type="project" value="UniProtKB-UniRule"/>
</dbReference>
<dbReference type="EC" id="1.5.5.1" evidence="14"/>
<comment type="cofactor">
    <cofactor evidence="14">
        <name>[4Fe-4S] cluster</name>
        <dbReference type="ChEBI" id="CHEBI:49883"/>
    </cofactor>
    <text evidence="14">Binds 1 [4Fe-4S] cluster.</text>
</comment>
<keyword evidence="6 14" id="KW-0479">Metal-binding</keyword>
<dbReference type="PANTHER" id="PTHR10617">
    <property type="entry name" value="ELECTRON TRANSFER FLAVOPROTEIN-UBIQUINONE OXIDOREDUCTASE"/>
    <property type="match status" value="1"/>
</dbReference>
<organism evidence="18 19">
    <name type="scientific">Ferrimonas sediminum</name>
    <dbReference type="NCBI Taxonomy" id="718193"/>
    <lineage>
        <taxon>Bacteria</taxon>
        <taxon>Pseudomonadati</taxon>
        <taxon>Pseudomonadota</taxon>
        <taxon>Gammaproteobacteria</taxon>
        <taxon>Alteromonadales</taxon>
        <taxon>Ferrimonadaceae</taxon>
        <taxon>Ferrimonas</taxon>
    </lineage>
</organism>